<organism evidence="3 4">
    <name type="scientific">Acidovorax temperans</name>
    <dbReference type="NCBI Taxonomy" id="80878"/>
    <lineage>
        <taxon>Bacteria</taxon>
        <taxon>Pseudomonadati</taxon>
        <taxon>Pseudomonadota</taxon>
        <taxon>Betaproteobacteria</taxon>
        <taxon>Burkholderiales</taxon>
        <taxon>Comamonadaceae</taxon>
        <taxon>Acidovorax</taxon>
    </lineage>
</organism>
<keyword evidence="4" id="KW-1185">Reference proteome</keyword>
<gene>
    <name evidence="3" type="ORF">RP29_03965</name>
</gene>
<evidence type="ECO:0000256" key="2">
    <source>
        <dbReference type="SAM" id="SignalP"/>
    </source>
</evidence>
<evidence type="ECO:0000313" key="3">
    <source>
        <dbReference type="EMBL" id="KJA11835.1"/>
    </source>
</evidence>
<accession>A0A0D7KC40</accession>
<dbReference type="Proteomes" id="UP000032566">
    <property type="component" value="Unassembled WGS sequence"/>
</dbReference>
<comment type="caution">
    <text evidence="3">The sequence shown here is derived from an EMBL/GenBank/DDBJ whole genome shotgun (WGS) entry which is preliminary data.</text>
</comment>
<dbReference type="OrthoDB" id="8678477at2"/>
<dbReference type="PIRSF" id="PIRSF017082">
    <property type="entry name" value="YflP"/>
    <property type="match status" value="1"/>
</dbReference>
<evidence type="ECO:0000313" key="4">
    <source>
        <dbReference type="Proteomes" id="UP000032566"/>
    </source>
</evidence>
<dbReference type="CDD" id="cd13578">
    <property type="entry name" value="PBP2_Bug27"/>
    <property type="match status" value="1"/>
</dbReference>
<dbReference type="PANTHER" id="PTHR42928">
    <property type="entry name" value="TRICARBOXYLATE-BINDING PROTEIN"/>
    <property type="match status" value="1"/>
</dbReference>
<dbReference type="Gene3D" id="3.40.190.150">
    <property type="entry name" value="Bordetella uptake gene, domain 1"/>
    <property type="match status" value="1"/>
</dbReference>
<keyword evidence="2" id="KW-0732">Signal</keyword>
<dbReference type="Pfam" id="PF03401">
    <property type="entry name" value="TctC"/>
    <property type="match status" value="1"/>
</dbReference>
<dbReference type="InterPro" id="IPR005064">
    <property type="entry name" value="BUG"/>
</dbReference>
<reference evidence="3 4" key="1">
    <citation type="submission" date="2014-12" db="EMBL/GenBank/DDBJ databases">
        <title>Isolation of bacteria from lake water.</title>
        <authorList>
            <person name="Sheng K.-Y."/>
            <person name="Chin P.-S."/>
            <person name="Chan K.-G."/>
            <person name="Tan G.S."/>
        </authorList>
    </citation>
    <scope>NUCLEOTIDE SEQUENCE [LARGE SCALE GENOMIC DNA]</scope>
    <source>
        <strain evidence="3 4">KY4</strain>
    </source>
</reference>
<feature type="chain" id="PRO_5002320727" evidence="2">
    <location>
        <begin position="26"/>
        <end position="322"/>
    </location>
</feature>
<dbReference type="PANTHER" id="PTHR42928:SF5">
    <property type="entry name" value="BLR1237 PROTEIN"/>
    <property type="match status" value="1"/>
</dbReference>
<name>A0A0D7KC40_9BURK</name>
<protein>
    <submittedName>
        <fullName evidence="3">MFS transporter</fullName>
    </submittedName>
</protein>
<dbReference type="AlphaFoldDB" id="A0A0D7KC40"/>
<evidence type="ECO:0000256" key="1">
    <source>
        <dbReference type="ARBA" id="ARBA00006987"/>
    </source>
</evidence>
<dbReference type="STRING" id="80878.RP29_03965"/>
<proteinExistence type="inferred from homology"/>
<dbReference type="EMBL" id="JXYQ01000009">
    <property type="protein sequence ID" value="KJA11835.1"/>
    <property type="molecule type" value="Genomic_DNA"/>
</dbReference>
<feature type="signal peptide" evidence="2">
    <location>
        <begin position="1"/>
        <end position="25"/>
    </location>
</feature>
<dbReference type="PATRIC" id="fig|80878.5.peg.4223"/>
<dbReference type="Gene3D" id="3.40.190.10">
    <property type="entry name" value="Periplasmic binding protein-like II"/>
    <property type="match status" value="1"/>
</dbReference>
<dbReference type="InterPro" id="IPR042100">
    <property type="entry name" value="Bug_dom1"/>
</dbReference>
<comment type="similarity">
    <text evidence="1">Belongs to the UPF0065 (bug) family.</text>
</comment>
<dbReference type="SUPFAM" id="SSF53850">
    <property type="entry name" value="Periplasmic binding protein-like II"/>
    <property type="match status" value="1"/>
</dbReference>
<sequence>MRRHHFLRGLAAALALGAAMPAALAQSSKPIRLVVPFPAGGATDLFARTLSQKMGERLGTSIVIDNKPGAGGSLGSDMAAKATADGQTLLFTTTSTHSIGPAIGAKLPYDTVRDFTPIAHVGNAPSIMLVPNSSPAKTVKEWIEYAKKNPGKLNYASSGNGTIVQLTAELFKAQAGVFVTHIPYKGTGLAIPDLVAGQLDVLFDSLPTGMPHVRDGRLRALAVTTLKRTPLAPDLPPVADTLPGFESNTWFGLYGPKGLPAEVVNRVNTAANQALSDPEVRAKLTTLGIEPVTSTPAQFAKMVADDQAKWKRIIAERKIVNE</sequence>